<organism evidence="2 3">
    <name type="scientific">Pelomonas caseinilytica</name>
    <dbReference type="NCBI Taxonomy" id="2906763"/>
    <lineage>
        <taxon>Bacteria</taxon>
        <taxon>Pseudomonadati</taxon>
        <taxon>Pseudomonadota</taxon>
        <taxon>Betaproteobacteria</taxon>
        <taxon>Burkholderiales</taxon>
        <taxon>Sphaerotilaceae</taxon>
        <taxon>Roseateles</taxon>
    </lineage>
</organism>
<feature type="domain" description="Ice-binding protein C-terminal" evidence="1">
    <location>
        <begin position="150"/>
        <end position="174"/>
    </location>
</feature>
<gene>
    <name evidence="2" type="ORF">LXT12_26205</name>
</gene>
<evidence type="ECO:0000313" key="2">
    <source>
        <dbReference type="EMBL" id="MCE4540728.1"/>
    </source>
</evidence>
<evidence type="ECO:0000313" key="3">
    <source>
        <dbReference type="Proteomes" id="UP001201463"/>
    </source>
</evidence>
<proteinExistence type="predicted"/>
<keyword evidence="3" id="KW-1185">Reference proteome</keyword>
<name>A0ABS8XLR7_9BURK</name>
<dbReference type="RefSeq" id="WP_233395411.1">
    <property type="nucleotide sequence ID" value="NZ_JAJTWT010000022.1"/>
</dbReference>
<dbReference type="NCBIfam" id="TIGR02595">
    <property type="entry name" value="PEP_CTERM"/>
    <property type="match status" value="1"/>
</dbReference>
<reference evidence="2 3" key="1">
    <citation type="submission" date="2021-12" db="EMBL/GenBank/DDBJ databases">
        <title>Genome seq of p7.</title>
        <authorList>
            <person name="Seo T."/>
        </authorList>
    </citation>
    <scope>NUCLEOTIDE SEQUENCE [LARGE SCALE GENOMIC DNA]</scope>
    <source>
        <strain evidence="2 3">P7</strain>
    </source>
</reference>
<dbReference type="Pfam" id="PF07589">
    <property type="entry name" value="PEP-CTERM"/>
    <property type="match status" value="1"/>
</dbReference>
<comment type="caution">
    <text evidence="2">The sequence shown here is derived from an EMBL/GenBank/DDBJ whole genome shotgun (WGS) entry which is preliminary data.</text>
</comment>
<protein>
    <submittedName>
        <fullName evidence="2">PEP-CTERM sorting domain-containing protein</fullName>
    </submittedName>
</protein>
<dbReference type="InterPro" id="IPR013424">
    <property type="entry name" value="Ice-binding_C"/>
</dbReference>
<dbReference type="Proteomes" id="UP001201463">
    <property type="component" value="Unassembled WGS sequence"/>
</dbReference>
<dbReference type="EMBL" id="JAJTWT010000022">
    <property type="protein sequence ID" value="MCE4540728.1"/>
    <property type="molecule type" value="Genomic_DNA"/>
</dbReference>
<sequence length="187" mass="19750">MTNVVRGTIAFNTDALLSSYQPDPPTSGTYKLYQLDSARSGITFTVGGLSFVSGSTLAPIAQVADNASTFGGWDTFSIDAYKQHDPVMFQSSDIMLFDKTGTAFGSAALPSRLDLSSFHYAVVDGGWLRQADGNQMHFTAAITSLQALAPVPEPSSGFLLAAGLLGLVAATVRRRSTPTVGEHRIIA</sequence>
<accession>A0ABS8XLR7</accession>
<evidence type="ECO:0000259" key="1">
    <source>
        <dbReference type="Pfam" id="PF07589"/>
    </source>
</evidence>